<sequence length="442" mass="47354">METGKHELRRSMGVWTGISVVIGTVIGSGIFFKQGQVLETAGGTNAGLAAWLIGGLITLAGGLTVSEVGSRIPETGGIYVYMKKLYGEFVGFLTGWTQVAIYAPAIIASVTAYFSQLFADFFGIPMQWVPVIGIITLILITTMNSFDNRIASAFQVTTTSIKLIPIAALIIFGMFFGKADALGQTVAHVTSTASGNFGLAILATLFAYDGWATLANLGGELKNPSKNLPRAIIFGLLIVILAYVGVTYGIYQAVPANQIVALDSQVPYTVAKQAFGQVGGKLLAIGILVSMAGTLNGKMLAFPRMVYAMADEGVLPRFLKRINKAKEPIAALWTTAGLAMILIVISGADWLSDMAVFVIWLFYAATFCGVFILRVQDRKNGVEQDATLFKVPLYPLVPIIAIGGALFVLINTLIASFSMVLISFVFVAIGIPVYYYYQVKNK</sequence>
<feature type="transmembrane region" description="Helical" evidence="5">
    <location>
        <begin position="197"/>
        <end position="219"/>
    </location>
</feature>
<dbReference type="RefSeq" id="WP_092461696.1">
    <property type="nucleotide sequence ID" value="NZ_BJEE01000001.1"/>
</dbReference>
<feature type="transmembrane region" description="Helical" evidence="5">
    <location>
        <begin position="329"/>
        <end position="348"/>
    </location>
</feature>
<evidence type="ECO:0000256" key="1">
    <source>
        <dbReference type="ARBA" id="ARBA00004141"/>
    </source>
</evidence>
<dbReference type="GO" id="GO:0015179">
    <property type="term" value="F:L-amino acid transmembrane transporter activity"/>
    <property type="evidence" value="ECO:0007669"/>
    <property type="project" value="TreeGrafter"/>
</dbReference>
<dbReference type="InterPro" id="IPR002293">
    <property type="entry name" value="AA/rel_permease1"/>
</dbReference>
<feature type="transmembrane region" description="Helical" evidence="5">
    <location>
        <begin position="153"/>
        <end position="177"/>
    </location>
</feature>
<evidence type="ECO:0000256" key="3">
    <source>
        <dbReference type="ARBA" id="ARBA00022989"/>
    </source>
</evidence>
<reference evidence="7" key="1">
    <citation type="submission" date="2016-08" db="EMBL/GenBank/DDBJ databases">
        <authorList>
            <person name="Varghese N."/>
            <person name="Submissions Spin"/>
        </authorList>
    </citation>
    <scope>NUCLEOTIDE SEQUENCE [LARGE SCALE GENOMIC DNA]</scope>
    <source>
        <strain evidence="7">R-53094</strain>
    </source>
</reference>
<feature type="transmembrane region" description="Helical" evidence="5">
    <location>
        <begin position="274"/>
        <end position="295"/>
    </location>
</feature>
<feature type="transmembrane region" description="Helical" evidence="5">
    <location>
        <begin position="48"/>
        <end position="68"/>
    </location>
</feature>
<feature type="transmembrane region" description="Helical" evidence="5">
    <location>
        <begin position="393"/>
        <end position="414"/>
    </location>
</feature>
<keyword evidence="3 5" id="KW-1133">Transmembrane helix</keyword>
<feature type="transmembrane region" description="Helical" evidence="5">
    <location>
        <begin position="231"/>
        <end position="254"/>
    </location>
</feature>
<comment type="subcellular location">
    <subcellularLocation>
        <location evidence="1">Membrane</location>
        <topology evidence="1">Multi-pass membrane protein</topology>
    </subcellularLocation>
</comment>
<dbReference type="Gene3D" id="1.20.1740.10">
    <property type="entry name" value="Amino acid/polyamine transporter I"/>
    <property type="match status" value="1"/>
</dbReference>
<gene>
    <name evidence="6" type="ORF">GA0061074_102161</name>
</gene>
<keyword evidence="7" id="KW-1185">Reference proteome</keyword>
<organism evidence="6 7">
    <name type="scientific">Weissella bombi</name>
    <dbReference type="NCBI Taxonomy" id="1505725"/>
    <lineage>
        <taxon>Bacteria</taxon>
        <taxon>Bacillati</taxon>
        <taxon>Bacillota</taxon>
        <taxon>Bacilli</taxon>
        <taxon>Lactobacillales</taxon>
        <taxon>Lactobacillaceae</taxon>
        <taxon>Weissella</taxon>
    </lineage>
</organism>
<dbReference type="EMBL" id="FMAO01000002">
    <property type="protein sequence ID" value="SCB84924.1"/>
    <property type="molecule type" value="Genomic_DNA"/>
</dbReference>
<dbReference type="InterPro" id="IPR050598">
    <property type="entry name" value="AminoAcid_Transporter"/>
</dbReference>
<feature type="transmembrane region" description="Helical" evidence="5">
    <location>
        <begin position="126"/>
        <end position="146"/>
    </location>
</feature>
<keyword evidence="4 5" id="KW-0472">Membrane</keyword>
<dbReference type="PANTHER" id="PTHR11785:SF512">
    <property type="entry name" value="SOBREMESA, ISOFORM B"/>
    <property type="match status" value="1"/>
</dbReference>
<evidence type="ECO:0000256" key="4">
    <source>
        <dbReference type="ARBA" id="ARBA00023136"/>
    </source>
</evidence>
<dbReference type="STRING" id="1505725.GA0061074_102161"/>
<feature type="transmembrane region" description="Helical" evidence="5">
    <location>
        <begin position="89"/>
        <end position="114"/>
    </location>
</feature>
<dbReference type="PANTHER" id="PTHR11785">
    <property type="entry name" value="AMINO ACID TRANSPORTER"/>
    <property type="match status" value="1"/>
</dbReference>
<proteinExistence type="predicted"/>
<feature type="transmembrane region" description="Helical" evidence="5">
    <location>
        <begin position="420"/>
        <end position="437"/>
    </location>
</feature>
<feature type="transmembrane region" description="Helical" evidence="5">
    <location>
        <begin position="12"/>
        <end position="32"/>
    </location>
</feature>
<evidence type="ECO:0000256" key="5">
    <source>
        <dbReference type="SAM" id="Phobius"/>
    </source>
</evidence>
<protein>
    <submittedName>
        <fullName evidence="6">Serine/threonine exchange transporter, LAT family</fullName>
    </submittedName>
</protein>
<feature type="transmembrane region" description="Helical" evidence="5">
    <location>
        <begin position="354"/>
        <end position="373"/>
    </location>
</feature>
<accession>A0A1C3ZRA4</accession>
<evidence type="ECO:0000313" key="7">
    <source>
        <dbReference type="Proteomes" id="UP000199268"/>
    </source>
</evidence>
<name>A0A1C3ZRA4_9LACO</name>
<dbReference type="OrthoDB" id="3181223at2"/>
<dbReference type="Pfam" id="PF13520">
    <property type="entry name" value="AA_permease_2"/>
    <property type="match status" value="1"/>
</dbReference>
<keyword evidence="2 5" id="KW-0812">Transmembrane</keyword>
<evidence type="ECO:0000256" key="2">
    <source>
        <dbReference type="ARBA" id="ARBA00022692"/>
    </source>
</evidence>
<dbReference type="AlphaFoldDB" id="A0A1C3ZRA4"/>
<evidence type="ECO:0000313" key="6">
    <source>
        <dbReference type="EMBL" id="SCB84924.1"/>
    </source>
</evidence>
<dbReference type="PIRSF" id="PIRSF006060">
    <property type="entry name" value="AA_transporter"/>
    <property type="match status" value="1"/>
</dbReference>
<dbReference type="GO" id="GO:0016020">
    <property type="term" value="C:membrane"/>
    <property type="evidence" value="ECO:0007669"/>
    <property type="project" value="UniProtKB-SubCell"/>
</dbReference>
<dbReference type="Proteomes" id="UP000199268">
    <property type="component" value="Unassembled WGS sequence"/>
</dbReference>